<feature type="signal peptide" evidence="2">
    <location>
        <begin position="1"/>
        <end position="27"/>
    </location>
</feature>
<accession>W4LBE8</accession>
<keyword evidence="1" id="KW-0472">Membrane</keyword>
<evidence type="ECO:0000313" key="4">
    <source>
        <dbReference type="Proteomes" id="UP000019141"/>
    </source>
</evidence>
<evidence type="ECO:0000256" key="2">
    <source>
        <dbReference type="SAM" id="SignalP"/>
    </source>
</evidence>
<comment type="caution">
    <text evidence="3">The sequence shown here is derived from an EMBL/GenBank/DDBJ whole genome shotgun (WGS) entry which is preliminary data.</text>
</comment>
<evidence type="ECO:0008006" key="5">
    <source>
        <dbReference type="Google" id="ProtNLM"/>
    </source>
</evidence>
<keyword evidence="2" id="KW-0732">Signal</keyword>
<dbReference type="HOGENOM" id="CLU_805828_0_0_7"/>
<reference evidence="3 4" key="1">
    <citation type="journal article" date="2014" name="Nature">
        <title>An environmental bacterial taxon with a large and distinct metabolic repertoire.</title>
        <authorList>
            <person name="Wilson M.C."/>
            <person name="Mori T."/>
            <person name="Ruckert C."/>
            <person name="Uria A.R."/>
            <person name="Helf M.J."/>
            <person name="Takada K."/>
            <person name="Gernert C."/>
            <person name="Steffens U.A."/>
            <person name="Heycke N."/>
            <person name="Schmitt S."/>
            <person name="Rinke C."/>
            <person name="Helfrich E.J."/>
            <person name="Brachmann A.O."/>
            <person name="Gurgui C."/>
            <person name="Wakimoto T."/>
            <person name="Kracht M."/>
            <person name="Crusemann M."/>
            <person name="Hentschel U."/>
            <person name="Abe I."/>
            <person name="Matsunaga S."/>
            <person name="Kalinowski J."/>
            <person name="Takeyama H."/>
            <person name="Piel J."/>
        </authorList>
    </citation>
    <scope>NUCLEOTIDE SEQUENCE [LARGE SCALE GENOMIC DNA]</scope>
    <source>
        <strain evidence="4">TSY1</strain>
    </source>
</reference>
<proteinExistence type="predicted"/>
<evidence type="ECO:0000256" key="1">
    <source>
        <dbReference type="SAM" id="Phobius"/>
    </source>
</evidence>
<organism evidence="3 4">
    <name type="scientific">Entotheonella factor</name>
    <dbReference type="NCBI Taxonomy" id="1429438"/>
    <lineage>
        <taxon>Bacteria</taxon>
        <taxon>Pseudomonadati</taxon>
        <taxon>Nitrospinota/Tectimicrobiota group</taxon>
        <taxon>Candidatus Tectimicrobiota</taxon>
        <taxon>Candidatus Entotheonellia</taxon>
        <taxon>Candidatus Entotheonellales</taxon>
        <taxon>Candidatus Entotheonellaceae</taxon>
        <taxon>Candidatus Entotheonella</taxon>
    </lineage>
</organism>
<dbReference type="AlphaFoldDB" id="W4LBE8"/>
<keyword evidence="4" id="KW-1185">Reference proteome</keyword>
<evidence type="ECO:0000313" key="3">
    <source>
        <dbReference type="EMBL" id="ETW95065.1"/>
    </source>
</evidence>
<name>W4LBE8_ENTF1</name>
<dbReference type="Proteomes" id="UP000019141">
    <property type="component" value="Unassembled WGS sequence"/>
</dbReference>
<keyword evidence="1" id="KW-0812">Transmembrane</keyword>
<feature type="chain" id="PRO_5004844667" description="DUF4381 domain-containing protein" evidence="2">
    <location>
        <begin position="28"/>
        <end position="346"/>
    </location>
</feature>
<dbReference type="EMBL" id="AZHW01000961">
    <property type="protein sequence ID" value="ETW95065.1"/>
    <property type="molecule type" value="Genomic_DNA"/>
</dbReference>
<keyword evidence="1" id="KW-1133">Transmembrane helix</keyword>
<gene>
    <name evidence="3" type="ORF">ETSY1_32200</name>
</gene>
<feature type="transmembrane region" description="Helical" evidence="1">
    <location>
        <begin position="184"/>
        <end position="205"/>
    </location>
</feature>
<protein>
    <recommendedName>
        <fullName evidence="5">DUF4381 domain-containing protein</fullName>
    </recommendedName>
</protein>
<sequence>MSRWRVGMLLSLIGLVMLIFAAGIAQSQDTVTAPEAKTITQTAGPLHITLTADRPTLGLADRFQLTLTVKAPTGTEIMLPESVKQLGTFTVEGQTPAGPTAIDPQMQRWQQIYTLEANATGEQEIPPLVLSFREADAAPETEPTQVQTDPWSITVTSVLPENADVMAPRDIAPPVALIAPRTPLWIWVSVMVIGLALAGGLVWWLRQRAKQPAPPPPPRPAHELALEALQRLQGDNLMDHHAIEPFYVRLSSILRQYIEWRFQLRAPEQTTEEFLADALASGGLIATHRDLLSSFLHQCDLVKFARHQPGHSDMQNAFDSAKVFIEQTADDEVLIASPAEVTASCN</sequence>